<evidence type="ECO:0000313" key="2">
    <source>
        <dbReference type="EMBL" id="TQM36754.1"/>
    </source>
</evidence>
<sequence>MSRSGPVPPSFSSDPGNELVFANDRVRVWAMTLEGGEACEFHQHHFDHLVLWPEPGRSQGQEYGETDWRVAQEAERGFAFFRTVGRDGPLPPHRIRNLEDHPVTHYIVELVSEESPSAGPLPHQTNGRGTTSRPHSVK</sequence>
<dbReference type="EMBL" id="VFPH01000002">
    <property type="protein sequence ID" value="TQM36754.1"/>
    <property type="molecule type" value="Genomic_DNA"/>
</dbReference>
<dbReference type="Proteomes" id="UP000319818">
    <property type="component" value="Unassembled WGS sequence"/>
</dbReference>
<dbReference type="Gene3D" id="2.60.120.10">
    <property type="entry name" value="Jelly Rolls"/>
    <property type="match status" value="1"/>
</dbReference>
<feature type="compositionally biased region" description="Polar residues" evidence="1">
    <location>
        <begin position="123"/>
        <end position="138"/>
    </location>
</feature>
<evidence type="ECO:0000313" key="3">
    <source>
        <dbReference type="Proteomes" id="UP000319818"/>
    </source>
</evidence>
<name>A0A543FSM9_9PSEU</name>
<protein>
    <recommendedName>
        <fullName evidence="4">Cupin domain</fullName>
    </recommendedName>
</protein>
<proteinExistence type="predicted"/>
<evidence type="ECO:0000256" key="1">
    <source>
        <dbReference type="SAM" id="MobiDB-lite"/>
    </source>
</evidence>
<comment type="caution">
    <text evidence="2">The sequence shown here is derived from an EMBL/GenBank/DDBJ whole genome shotgun (WGS) entry which is preliminary data.</text>
</comment>
<dbReference type="InterPro" id="IPR014710">
    <property type="entry name" value="RmlC-like_jellyroll"/>
</dbReference>
<accession>A0A543FSM9</accession>
<dbReference type="OrthoDB" id="7060081at2"/>
<organism evidence="2 3">
    <name type="scientific">Pseudonocardia cypriaca</name>
    <dbReference type="NCBI Taxonomy" id="882449"/>
    <lineage>
        <taxon>Bacteria</taxon>
        <taxon>Bacillati</taxon>
        <taxon>Actinomycetota</taxon>
        <taxon>Actinomycetes</taxon>
        <taxon>Pseudonocardiales</taxon>
        <taxon>Pseudonocardiaceae</taxon>
        <taxon>Pseudonocardia</taxon>
    </lineage>
</organism>
<gene>
    <name evidence="2" type="ORF">FB388_3939</name>
</gene>
<keyword evidence="3" id="KW-1185">Reference proteome</keyword>
<dbReference type="RefSeq" id="WP_142103613.1">
    <property type="nucleotide sequence ID" value="NZ_VFPH01000002.1"/>
</dbReference>
<evidence type="ECO:0008006" key="4">
    <source>
        <dbReference type="Google" id="ProtNLM"/>
    </source>
</evidence>
<reference evidence="2 3" key="1">
    <citation type="submission" date="2019-06" db="EMBL/GenBank/DDBJ databases">
        <title>Sequencing the genomes of 1000 actinobacteria strains.</title>
        <authorList>
            <person name="Klenk H.-P."/>
        </authorList>
    </citation>
    <scope>NUCLEOTIDE SEQUENCE [LARGE SCALE GENOMIC DNA]</scope>
    <source>
        <strain evidence="2 3">DSM 45511</strain>
    </source>
</reference>
<feature type="region of interest" description="Disordered" evidence="1">
    <location>
        <begin position="112"/>
        <end position="138"/>
    </location>
</feature>
<dbReference type="AlphaFoldDB" id="A0A543FSM9"/>